<dbReference type="Gene3D" id="3.30.420.40">
    <property type="match status" value="2"/>
</dbReference>
<dbReference type="EMBL" id="JBHSQV010000025">
    <property type="protein sequence ID" value="MFC5985401.1"/>
    <property type="molecule type" value="Genomic_DNA"/>
</dbReference>
<dbReference type="PANTHER" id="PTHR18964:SF149">
    <property type="entry name" value="BIFUNCTIONAL UDP-N-ACETYLGLUCOSAMINE 2-EPIMERASE_N-ACETYLMANNOSAMINE KINASE"/>
    <property type="match status" value="1"/>
</dbReference>
<dbReference type="SUPFAM" id="SSF46785">
    <property type="entry name" value="Winged helix' DNA-binding domain"/>
    <property type="match status" value="1"/>
</dbReference>
<dbReference type="Pfam" id="PF00480">
    <property type="entry name" value="ROK"/>
    <property type="match status" value="1"/>
</dbReference>
<keyword evidence="5" id="KW-1185">Reference proteome</keyword>
<dbReference type="Proteomes" id="UP001596250">
    <property type="component" value="Unassembled WGS sequence"/>
</dbReference>
<proteinExistence type="inferred from homology"/>
<name>A0ABW1IK15_9BACL</name>
<keyword evidence="3" id="KW-0119">Carbohydrate metabolism</keyword>
<protein>
    <submittedName>
        <fullName evidence="4">ROK family protein</fullName>
    </submittedName>
</protein>
<reference evidence="5" key="1">
    <citation type="journal article" date="2019" name="Int. J. Syst. Evol. Microbiol.">
        <title>The Global Catalogue of Microorganisms (GCM) 10K type strain sequencing project: providing services to taxonomists for standard genome sequencing and annotation.</title>
        <authorList>
            <consortium name="The Broad Institute Genomics Platform"/>
            <consortium name="The Broad Institute Genome Sequencing Center for Infectious Disease"/>
            <person name="Wu L."/>
            <person name="Ma J."/>
        </authorList>
    </citation>
    <scope>NUCLEOTIDE SEQUENCE [LARGE SCALE GENOMIC DNA]</scope>
    <source>
        <strain evidence="5">CCM 8749</strain>
    </source>
</reference>
<evidence type="ECO:0000256" key="3">
    <source>
        <dbReference type="ARBA" id="ARBA00022629"/>
    </source>
</evidence>
<dbReference type="InterPro" id="IPR036388">
    <property type="entry name" value="WH-like_DNA-bd_sf"/>
</dbReference>
<gene>
    <name evidence="4" type="ORF">ACFPXP_02970</name>
</gene>
<organism evidence="4 5">
    <name type="scientific">Marinicrinis lubricantis</name>
    <dbReference type="NCBI Taxonomy" id="2086470"/>
    <lineage>
        <taxon>Bacteria</taxon>
        <taxon>Bacillati</taxon>
        <taxon>Bacillota</taxon>
        <taxon>Bacilli</taxon>
        <taxon>Bacillales</taxon>
        <taxon>Paenibacillaceae</taxon>
    </lineage>
</organism>
<accession>A0ABW1IK15</accession>
<evidence type="ECO:0000313" key="4">
    <source>
        <dbReference type="EMBL" id="MFC5985401.1"/>
    </source>
</evidence>
<evidence type="ECO:0000256" key="1">
    <source>
        <dbReference type="ARBA" id="ARBA00002486"/>
    </source>
</evidence>
<sequence>MEKASANPMKEVNINHVRRIMKEIGAATKPELSKLTGLSVVTINSIVRELLSSGELVEDELVSSGGGRPAVTYRFNSNFSHALVIHFHEKQGKDTAVITVMNLHEDLLMRNEHTFERFDMKLFYEMIEEALSHFPSIKVIGIGIPGQAVGGRITISDYEDLLGVPFVEELQNQFGLPVILENDVNASISGYCFRNQMSEEQCVLGIYFPEKYPPGMGIWLNGSIVKGKHGMAGEIQFLPLDVNWRQLVEKEQFVRTACKVIQSINAVLAPHYIVIYRENVDANLLFQQWESFVHQYEIPSTPEIVISNTFHHDFEYGMQRLTLQQLQPAMVQIK</sequence>
<comment type="function">
    <text evidence="1">Transcriptional repressor of xylose-utilizing enzymes.</text>
</comment>
<dbReference type="RefSeq" id="WP_379892200.1">
    <property type="nucleotide sequence ID" value="NZ_CBCSCT010000028.1"/>
</dbReference>
<dbReference type="PANTHER" id="PTHR18964">
    <property type="entry name" value="ROK (REPRESSOR, ORF, KINASE) FAMILY"/>
    <property type="match status" value="1"/>
</dbReference>
<dbReference type="SUPFAM" id="SSF53067">
    <property type="entry name" value="Actin-like ATPase domain"/>
    <property type="match status" value="1"/>
</dbReference>
<evidence type="ECO:0000313" key="5">
    <source>
        <dbReference type="Proteomes" id="UP001596250"/>
    </source>
</evidence>
<dbReference type="InterPro" id="IPR036390">
    <property type="entry name" value="WH_DNA-bd_sf"/>
</dbReference>
<comment type="similarity">
    <text evidence="2">Belongs to the ROK (NagC/XylR) family.</text>
</comment>
<keyword evidence="3" id="KW-0859">Xylose metabolism</keyword>
<dbReference type="Gene3D" id="1.10.10.10">
    <property type="entry name" value="Winged helix-like DNA-binding domain superfamily/Winged helix DNA-binding domain"/>
    <property type="match status" value="1"/>
</dbReference>
<evidence type="ECO:0000256" key="2">
    <source>
        <dbReference type="ARBA" id="ARBA00006479"/>
    </source>
</evidence>
<dbReference type="InterPro" id="IPR043129">
    <property type="entry name" value="ATPase_NBD"/>
</dbReference>
<comment type="caution">
    <text evidence="4">The sequence shown here is derived from an EMBL/GenBank/DDBJ whole genome shotgun (WGS) entry which is preliminary data.</text>
</comment>
<dbReference type="InterPro" id="IPR000600">
    <property type="entry name" value="ROK"/>
</dbReference>